<dbReference type="InterPro" id="IPR033756">
    <property type="entry name" value="YlxH/NBP35"/>
</dbReference>
<feature type="compositionally biased region" description="Low complexity" evidence="3">
    <location>
        <begin position="22"/>
        <end position="33"/>
    </location>
</feature>
<evidence type="ECO:0000256" key="1">
    <source>
        <dbReference type="ARBA" id="ARBA00022741"/>
    </source>
</evidence>
<dbReference type="AlphaFoldDB" id="A0A285D390"/>
<accession>A0A285D390</accession>
<proteinExistence type="predicted"/>
<protein>
    <submittedName>
        <fullName evidence="4">Mrp family chromosome partitioning ATPase</fullName>
    </submittedName>
</protein>
<keyword evidence="5" id="KW-1185">Reference proteome</keyword>
<evidence type="ECO:0000256" key="2">
    <source>
        <dbReference type="ARBA" id="ARBA00022840"/>
    </source>
</evidence>
<sequence>MEKLQKALQKARESREGQALDARPAVTAARAPVSTEGPWAELAPFTPDPAVLHRHRIFSYIAQKEAAPFDVLRTKVFLAMRQNGWTRLAITSPEQGCGKSTVACNLAFGLSRQTQTRTMLLDLDMRRPGVAALLGCRPQHNMRDMLTGQVSPQDHMLCVNGNLALAMSGGSTADPTDILTARQTGEVLDTLQARYAPHVMIFDLGPMLQTDDARAVLKYVDCALVLAKAEQTRASHLDTCEREVGQLTNVLGVVLNDCRHVEAEADYYYQGEV</sequence>
<evidence type="ECO:0000256" key="3">
    <source>
        <dbReference type="SAM" id="MobiDB-lite"/>
    </source>
</evidence>
<dbReference type="InterPro" id="IPR027417">
    <property type="entry name" value="P-loop_NTPase"/>
</dbReference>
<dbReference type="Gene3D" id="3.40.50.300">
    <property type="entry name" value="P-loop containing nucleotide triphosphate hydrolases"/>
    <property type="match status" value="1"/>
</dbReference>
<evidence type="ECO:0000313" key="5">
    <source>
        <dbReference type="Proteomes" id="UP000219467"/>
    </source>
</evidence>
<dbReference type="CDD" id="cd05387">
    <property type="entry name" value="BY-kinase"/>
    <property type="match status" value="1"/>
</dbReference>
<dbReference type="SUPFAM" id="SSF52540">
    <property type="entry name" value="P-loop containing nucleoside triphosphate hydrolases"/>
    <property type="match status" value="1"/>
</dbReference>
<evidence type="ECO:0000313" key="4">
    <source>
        <dbReference type="EMBL" id="SNX74280.1"/>
    </source>
</evidence>
<gene>
    <name evidence="4" type="ORF">SAMN05878503_12120</name>
</gene>
<dbReference type="RefSeq" id="WP_097031625.1">
    <property type="nucleotide sequence ID" value="NZ_OAOQ01000021.1"/>
</dbReference>
<dbReference type="PANTHER" id="PTHR32309">
    <property type="entry name" value="TYROSINE-PROTEIN KINASE"/>
    <property type="match status" value="1"/>
</dbReference>
<reference evidence="5" key="1">
    <citation type="submission" date="2017-08" db="EMBL/GenBank/DDBJ databases">
        <authorList>
            <person name="Varghese N."/>
            <person name="Submissions S."/>
        </authorList>
    </citation>
    <scope>NUCLEOTIDE SEQUENCE [LARGE SCALE GENOMIC DNA]</scope>
    <source>
        <strain evidence="5">JA234</strain>
    </source>
</reference>
<feature type="compositionally biased region" description="Basic and acidic residues" evidence="3">
    <location>
        <begin position="1"/>
        <end position="18"/>
    </location>
</feature>
<dbReference type="Pfam" id="PF10609">
    <property type="entry name" value="ParA"/>
    <property type="match status" value="1"/>
</dbReference>
<dbReference type="InterPro" id="IPR050445">
    <property type="entry name" value="Bact_polysacc_biosynth/exp"/>
</dbReference>
<keyword evidence="2" id="KW-0067">ATP-binding</keyword>
<dbReference type="PANTHER" id="PTHR32309:SF13">
    <property type="entry name" value="FERRIC ENTEROBACTIN TRANSPORT PROTEIN FEPE"/>
    <property type="match status" value="1"/>
</dbReference>
<keyword evidence="1" id="KW-0547">Nucleotide-binding</keyword>
<feature type="region of interest" description="Disordered" evidence="3">
    <location>
        <begin position="1"/>
        <end position="33"/>
    </location>
</feature>
<dbReference type="GO" id="GO:0004713">
    <property type="term" value="F:protein tyrosine kinase activity"/>
    <property type="evidence" value="ECO:0007669"/>
    <property type="project" value="TreeGrafter"/>
</dbReference>
<organism evidence="4 5">
    <name type="scientific">Cereibacter ovatus</name>
    <dbReference type="NCBI Taxonomy" id="439529"/>
    <lineage>
        <taxon>Bacteria</taxon>
        <taxon>Pseudomonadati</taxon>
        <taxon>Pseudomonadota</taxon>
        <taxon>Alphaproteobacteria</taxon>
        <taxon>Rhodobacterales</taxon>
        <taxon>Paracoccaceae</taxon>
        <taxon>Cereibacter</taxon>
    </lineage>
</organism>
<name>A0A285D390_9RHOB</name>
<dbReference type="OrthoDB" id="9775724at2"/>
<dbReference type="GO" id="GO:0005886">
    <property type="term" value="C:plasma membrane"/>
    <property type="evidence" value="ECO:0007669"/>
    <property type="project" value="TreeGrafter"/>
</dbReference>
<dbReference type="EMBL" id="OAOQ01000021">
    <property type="protein sequence ID" value="SNX74280.1"/>
    <property type="molecule type" value="Genomic_DNA"/>
</dbReference>
<dbReference type="GO" id="GO:0005524">
    <property type="term" value="F:ATP binding"/>
    <property type="evidence" value="ECO:0007669"/>
    <property type="project" value="UniProtKB-KW"/>
</dbReference>
<dbReference type="Proteomes" id="UP000219467">
    <property type="component" value="Unassembled WGS sequence"/>
</dbReference>
<dbReference type="InterPro" id="IPR005702">
    <property type="entry name" value="Wzc-like_C"/>
</dbReference>